<comment type="caution">
    <text evidence="1">The sequence shown here is derived from an EMBL/GenBank/DDBJ whole genome shotgun (WGS) entry which is preliminary data.</text>
</comment>
<evidence type="ECO:0000313" key="2">
    <source>
        <dbReference type="Proteomes" id="UP000195728"/>
    </source>
</evidence>
<gene>
    <name evidence="1" type="ORF">BC10311_00951</name>
</gene>
<sequence>MWRKLLEFDEIEADCSQVNRVIISLGRGLSEG</sequence>
<dbReference type="EMBL" id="FMBG01000011">
    <property type="protein sequence ID" value="SCB97500.1"/>
    <property type="molecule type" value="Genomic_DNA"/>
</dbReference>
<proteinExistence type="predicted"/>
<organism evidence="1 2">
    <name type="scientific">Bacillus wiedmannii</name>
    <dbReference type="NCBI Taxonomy" id="1890302"/>
    <lineage>
        <taxon>Bacteria</taxon>
        <taxon>Bacillati</taxon>
        <taxon>Bacillota</taxon>
        <taxon>Bacilli</taxon>
        <taxon>Bacillales</taxon>
        <taxon>Bacillaceae</taxon>
        <taxon>Bacillus</taxon>
        <taxon>Bacillus cereus group</taxon>
    </lineage>
</organism>
<evidence type="ECO:0000313" key="1">
    <source>
        <dbReference type="EMBL" id="SCB97500.1"/>
    </source>
</evidence>
<name>A0AB37YMB3_9BACI</name>
<dbReference type="Proteomes" id="UP000195728">
    <property type="component" value="Unassembled WGS sequence"/>
</dbReference>
<accession>A0AB37YMB3</accession>
<protein>
    <submittedName>
        <fullName evidence="1">Uncharacterized protein</fullName>
    </submittedName>
</protein>
<dbReference type="AlphaFoldDB" id="A0AB37YMB3"/>
<reference evidence="1 2" key="1">
    <citation type="submission" date="2016-08" db="EMBL/GenBank/DDBJ databases">
        <authorList>
            <person name="Loux V."/>
            <person name="Rue O."/>
        </authorList>
    </citation>
    <scope>NUCLEOTIDE SEQUENCE [LARGE SCALE GENOMIC DNA]</scope>
    <source>
        <strain evidence="1 2">WSBC_10311</strain>
    </source>
</reference>